<dbReference type="CDD" id="cd06170">
    <property type="entry name" value="LuxR_C_like"/>
    <property type="match status" value="1"/>
</dbReference>
<dbReference type="Proteomes" id="UP000018763">
    <property type="component" value="Chromosome"/>
</dbReference>
<dbReference type="PROSITE" id="PS50043">
    <property type="entry name" value="HTH_LUXR_2"/>
    <property type="match status" value="1"/>
</dbReference>
<reference evidence="5 6" key="1">
    <citation type="journal article" date="2014" name="Genome Announc.">
        <title>Complete Genome Sequence of Sterol-Transforming Mycobacterium neoaurum Strain VKM Ac-1815D.</title>
        <authorList>
            <person name="Shtratnikova V.Y."/>
            <person name="Bragin E.Y."/>
            <person name="Dovbnya D.V."/>
            <person name="Pekov Y.A."/>
            <person name="Schelkunov M.I."/>
            <person name="Strizhov N."/>
            <person name="Ivashina T.V."/>
            <person name="Ashapkin V.V."/>
            <person name="Donova M.V."/>
        </authorList>
    </citation>
    <scope>NUCLEOTIDE SEQUENCE [LARGE SCALE GENOMIC DNA]</scope>
    <source>
        <strain evidence="5 6">VKM Ac-1815D</strain>
    </source>
</reference>
<protein>
    <recommendedName>
        <fullName evidence="4">HTH luxR-type domain-containing protein</fullName>
    </recommendedName>
</protein>
<name>V5XJM6_MYCNE</name>
<dbReference type="AlphaFoldDB" id="V5XJM6"/>
<keyword evidence="6" id="KW-1185">Reference proteome</keyword>
<keyword evidence="3" id="KW-0804">Transcription</keyword>
<dbReference type="HOGENOM" id="CLU_000445_90_10_11"/>
<evidence type="ECO:0000256" key="3">
    <source>
        <dbReference type="ARBA" id="ARBA00023163"/>
    </source>
</evidence>
<dbReference type="PROSITE" id="PS00622">
    <property type="entry name" value="HTH_LUXR_1"/>
    <property type="match status" value="1"/>
</dbReference>
<dbReference type="InterPro" id="IPR016032">
    <property type="entry name" value="Sig_transdc_resp-reg_C-effctor"/>
</dbReference>
<evidence type="ECO:0000259" key="4">
    <source>
        <dbReference type="PROSITE" id="PS50043"/>
    </source>
</evidence>
<feature type="domain" description="HTH luxR-type" evidence="4">
    <location>
        <begin position="147"/>
        <end position="212"/>
    </location>
</feature>
<dbReference type="Pfam" id="PF00196">
    <property type="entry name" value="GerE"/>
    <property type="match status" value="1"/>
</dbReference>
<evidence type="ECO:0000313" key="6">
    <source>
        <dbReference type="Proteomes" id="UP000018763"/>
    </source>
</evidence>
<dbReference type="RefSeq" id="WP_019512325.1">
    <property type="nucleotide sequence ID" value="NC_023036.2"/>
</dbReference>
<evidence type="ECO:0000256" key="1">
    <source>
        <dbReference type="ARBA" id="ARBA00023015"/>
    </source>
</evidence>
<dbReference type="PANTHER" id="PTHR44688:SF16">
    <property type="entry name" value="DNA-BINDING TRANSCRIPTIONAL ACTIVATOR DEVR_DOSR"/>
    <property type="match status" value="1"/>
</dbReference>
<dbReference type="PANTHER" id="PTHR44688">
    <property type="entry name" value="DNA-BINDING TRANSCRIPTIONAL ACTIVATOR DEVR_DOSR"/>
    <property type="match status" value="1"/>
</dbReference>
<sequence length="216" mass="23582">MTDHQRLRTTLVIDDELVRHGLTHVMSCIEEIHFVGDLRHGPELAERIRLLQPELLVLGMPPTGTLTDLLTELDSTVKVVVVTDSEHADINTVELLRAGADALVDRRSPATDLRATFAKVVSGQPALDALSVQSLITELRSPPVSRTAGDTRLLTARERDVLNELVEGLDNRTIAGRLFVSEATVKFHLHNIMNKFGVHKRAALIAAALRGADATG</sequence>
<dbReference type="InterPro" id="IPR000792">
    <property type="entry name" value="Tscrpt_reg_LuxR_C"/>
</dbReference>
<dbReference type="GO" id="GO:0003677">
    <property type="term" value="F:DNA binding"/>
    <property type="evidence" value="ECO:0007669"/>
    <property type="project" value="UniProtKB-KW"/>
</dbReference>
<dbReference type="SUPFAM" id="SSF52172">
    <property type="entry name" value="CheY-like"/>
    <property type="match status" value="1"/>
</dbReference>
<dbReference type="GeneID" id="43452877"/>
<dbReference type="SUPFAM" id="SSF46894">
    <property type="entry name" value="C-terminal effector domain of the bipartite response regulators"/>
    <property type="match status" value="1"/>
</dbReference>
<accession>V5XJM6</accession>
<dbReference type="KEGG" id="mne:D174_07220"/>
<dbReference type="GO" id="GO:0006355">
    <property type="term" value="P:regulation of DNA-templated transcription"/>
    <property type="evidence" value="ECO:0007669"/>
    <property type="project" value="InterPro"/>
</dbReference>
<dbReference type="InterPro" id="IPR011006">
    <property type="entry name" value="CheY-like_superfamily"/>
</dbReference>
<dbReference type="EMBL" id="CP006936">
    <property type="protein sequence ID" value="AHC27864.1"/>
    <property type="molecule type" value="Genomic_DNA"/>
</dbReference>
<dbReference type="eggNOG" id="COG2197">
    <property type="taxonomic scope" value="Bacteria"/>
</dbReference>
<dbReference type="SMART" id="SM00421">
    <property type="entry name" value="HTH_LUXR"/>
    <property type="match status" value="1"/>
</dbReference>
<keyword evidence="2" id="KW-0238">DNA-binding</keyword>
<keyword evidence="1" id="KW-0805">Transcription regulation</keyword>
<dbReference type="Gene3D" id="3.40.50.2300">
    <property type="match status" value="1"/>
</dbReference>
<proteinExistence type="predicted"/>
<evidence type="ECO:0000313" key="5">
    <source>
        <dbReference type="EMBL" id="AHC27864.1"/>
    </source>
</evidence>
<organism evidence="5 6">
    <name type="scientific">Mycolicibacterium neoaurum VKM Ac-1815D</name>
    <dbReference type="NCBI Taxonomy" id="700508"/>
    <lineage>
        <taxon>Bacteria</taxon>
        <taxon>Bacillati</taxon>
        <taxon>Actinomycetota</taxon>
        <taxon>Actinomycetes</taxon>
        <taxon>Mycobacteriales</taxon>
        <taxon>Mycobacteriaceae</taxon>
        <taxon>Mycolicibacterium</taxon>
    </lineage>
</organism>
<gene>
    <name evidence="5" type="ORF">D174_07220</name>
</gene>
<dbReference type="PRINTS" id="PR00038">
    <property type="entry name" value="HTHLUXR"/>
</dbReference>
<evidence type="ECO:0000256" key="2">
    <source>
        <dbReference type="ARBA" id="ARBA00023125"/>
    </source>
</evidence>